<comment type="caution">
    <text evidence="2">The sequence shown here is derived from an EMBL/GenBank/DDBJ whole genome shotgun (WGS) entry which is preliminary data.</text>
</comment>
<feature type="compositionally biased region" description="Basic and acidic residues" evidence="1">
    <location>
        <begin position="43"/>
        <end position="58"/>
    </location>
</feature>
<gene>
    <name evidence="2" type="ORF">GCM10017643_43970</name>
</gene>
<name>A0A9W6JE14_9HYPH</name>
<evidence type="ECO:0000313" key="3">
    <source>
        <dbReference type="Proteomes" id="UP001143370"/>
    </source>
</evidence>
<accession>A0A9W6JE14</accession>
<reference evidence="2" key="2">
    <citation type="submission" date="2023-01" db="EMBL/GenBank/DDBJ databases">
        <authorList>
            <person name="Sun Q."/>
            <person name="Evtushenko L."/>
        </authorList>
    </citation>
    <scope>NUCLEOTIDE SEQUENCE</scope>
    <source>
        <strain evidence="2">VKM B-2484</strain>
    </source>
</reference>
<dbReference type="EMBL" id="BSFJ01000036">
    <property type="protein sequence ID" value="GLK74279.1"/>
    <property type="molecule type" value="Genomic_DNA"/>
</dbReference>
<evidence type="ECO:0000256" key="1">
    <source>
        <dbReference type="SAM" id="MobiDB-lite"/>
    </source>
</evidence>
<keyword evidence="3" id="KW-1185">Reference proteome</keyword>
<protein>
    <submittedName>
        <fullName evidence="2">Uncharacterized protein</fullName>
    </submittedName>
</protein>
<feature type="region of interest" description="Disordered" evidence="1">
    <location>
        <begin position="1"/>
        <end position="95"/>
    </location>
</feature>
<evidence type="ECO:0000313" key="2">
    <source>
        <dbReference type="EMBL" id="GLK74279.1"/>
    </source>
</evidence>
<dbReference type="Proteomes" id="UP001143370">
    <property type="component" value="Unassembled WGS sequence"/>
</dbReference>
<reference evidence="2" key="1">
    <citation type="journal article" date="2014" name="Int. J. Syst. Evol. Microbiol.">
        <title>Complete genome sequence of Corynebacterium casei LMG S-19264T (=DSM 44701T), isolated from a smear-ripened cheese.</title>
        <authorList>
            <consortium name="US DOE Joint Genome Institute (JGI-PGF)"/>
            <person name="Walter F."/>
            <person name="Albersmeier A."/>
            <person name="Kalinowski J."/>
            <person name="Ruckert C."/>
        </authorList>
    </citation>
    <scope>NUCLEOTIDE SEQUENCE</scope>
    <source>
        <strain evidence="2">VKM B-2484</strain>
    </source>
</reference>
<feature type="compositionally biased region" description="Basic and acidic residues" evidence="1">
    <location>
        <begin position="9"/>
        <end position="21"/>
    </location>
</feature>
<feature type="compositionally biased region" description="Basic and acidic residues" evidence="1">
    <location>
        <begin position="66"/>
        <end position="91"/>
    </location>
</feature>
<dbReference type="RefSeq" id="WP_213373356.1">
    <property type="nucleotide sequence ID" value="NZ_BSFJ01000036.1"/>
</dbReference>
<dbReference type="AlphaFoldDB" id="A0A9W6JE14"/>
<sequence length="141" mass="15972">MSEDATNPKLDRPALPRDAFRTQRAPPPALGIPAVQPVVITPRYEDPVAPRSRPDVADTPKSATAARKEARNPPREGWRRNPFEGYGERTSQRPYALRLPDPIDLLLRQHAAEERTQPLRIVDRALYDYFKRLGSLPPTTE</sequence>
<proteinExistence type="predicted"/>
<organism evidence="2 3">
    <name type="scientific">Ancylobacter dichloromethanicus</name>
    <dbReference type="NCBI Taxonomy" id="518825"/>
    <lineage>
        <taxon>Bacteria</taxon>
        <taxon>Pseudomonadati</taxon>
        <taxon>Pseudomonadota</taxon>
        <taxon>Alphaproteobacteria</taxon>
        <taxon>Hyphomicrobiales</taxon>
        <taxon>Xanthobacteraceae</taxon>
        <taxon>Ancylobacter</taxon>
    </lineage>
</organism>